<evidence type="ECO:0000256" key="5">
    <source>
        <dbReference type="SAM" id="Phobius"/>
    </source>
</evidence>
<dbReference type="Gene3D" id="1.20.1070.10">
    <property type="entry name" value="Rhodopsin 7-helix transmembrane proteins"/>
    <property type="match status" value="1"/>
</dbReference>
<keyword evidence="2 5" id="KW-0812">Transmembrane</keyword>
<evidence type="ECO:0000313" key="7">
    <source>
        <dbReference type="Proteomes" id="UP000887566"/>
    </source>
</evidence>
<dbReference type="WBParaSite" id="PSAMB.scaffold347size55433.g5094.t1">
    <property type="protein sequence ID" value="PSAMB.scaffold347size55433.g5094.t1"/>
    <property type="gene ID" value="PSAMB.scaffold347size55433.g5094"/>
</dbReference>
<organism evidence="7 8">
    <name type="scientific">Plectus sambesii</name>
    <dbReference type="NCBI Taxonomy" id="2011161"/>
    <lineage>
        <taxon>Eukaryota</taxon>
        <taxon>Metazoa</taxon>
        <taxon>Ecdysozoa</taxon>
        <taxon>Nematoda</taxon>
        <taxon>Chromadorea</taxon>
        <taxon>Plectida</taxon>
        <taxon>Plectina</taxon>
        <taxon>Plectoidea</taxon>
        <taxon>Plectidae</taxon>
        <taxon>Plectus</taxon>
    </lineage>
</organism>
<dbReference type="SUPFAM" id="SSF81321">
    <property type="entry name" value="Family A G protein-coupled receptor-like"/>
    <property type="match status" value="1"/>
</dbReference>
<dbReference type="PANTHER" id="PTHR31748:SF1">
    <property type="entry name" value="SERPENTINE RECEPTOR, CLASS V"/>
    <property type="match status" value="1"/>
</dbReference>
<protein>
    <submittedName>
        <fullName evidence="8">G-protein coupled receptors family 1 profile domain-containing protein</fullName>
    </submittedName>
</protein>
<dbReference type="AlphaFoldDB" id="A0A914W8U5"/>
<accession>A0A914W8U5</accession>
<evidence type="ECO:0000256" key="4">
    <source>
        <dbReference type="ARBA" id="ARBA00023136"/>
    </source>
</evidence>
<sequence length="117" mass="12915">MVWYSSALEVLVLITVPIYASILLMLWLNRRDSILGSPFFVVFIAAGLSDIFVAVQRACCTQAPTAFFYEAALNSRAMATICLATQRHAGTTQCLGTVLLAFNRFTAVVFPLRYKSV</sequence>
<comment type="subcellular location">
    <subcellularLocation>
        <location evidence="1">Membrane</location>
    </subcellularLocation>
</comment>
<keyword evidence="3 5" id="KW-1133">Transmembrane helix</keyword>
<dbReference type="PANTHER" id="PTHR31748">
    <property type="entry name" value="SERPENTINE RECEPTOR, CLASS V"/>
    <property type="match status" value="1"/>
</dbReference>
<dbReference type="Proteomes" id="UP000887566">
    <property type="component" value="Unplaced"/>
</dbReference>
<feature type="transmembrane region" description="Helical" evidence="5">
    <location>
        <begin position="35"/>
        <end position="55"/>
    </location>
</feature>
<dbReference type="InterPro" id="IPR017452">
    <property type="entry name" value="GPCR_Rhodpsn_7TM"/>
</dbReference>
<dbReference type="Pfam" id="PF10323">
    <property type="entry name" value="7TM_GPCR_Srv"/>
    <property type="match status" value="1"/>
</dbReference>
<dbReference type="InterPro" id="IPR019426">
    <property type="entry name" value="7TM_GPCR_serpentine_rcpt_Srv"/>
</dbReference>
<feature type="domain" description="G-protein coupled receptors family 1 profile" evidence="6">
    <location>
        <begin position="20"/>
        <end position="117"/>
    </location>
</feature>
<dbReference type="PROSITE" id="PS50262">
    <property type="entry name" value="G_PROTEIN_RECEP_F1_2"/>
    <property type="match status" value="1"/>
</dbReference>
<evidence type="ECO:0000256" key="3">
    <source>
        <dbReference type="ARBA" id="ARBA00022989"/>
    </source>
</evidence>
<feature type="transmembrane region" description="Helical" evidence="5">
    <location>
        <begin position="6"/>
        <end position="28"/>
    </location>
</feature>
<evidence type="ECO:0000313" key="8">
    <source>
        <dbReference type="WBParaSite" id="PSAMB.scaffold347size55433.g5094.t1"/>
    </source>
</evidence>
<evidence type="ECO:0000259" key="6">
    <source>
        <dbReference type="PROSITE" id="PS50262"/>
    </source>
</evidence>
<keyword evidence="7" id="KW-1185">Reference proteome</keyword>
<name>A0A914W8U5_9BILA</name>
<evidence type="ECO:0000256" key="1">
    <source>
        <dbReference type="ARBA" id="ARBA00004370"/>
    </source>
</evidence>
<keyword evidence="4 5" id="KW-0472">Membrane</keyword>
<reference evidence="8" key="1">
    <citation type="submission" date="2022-11" db="UniProtKB">
        <authorList>
            <consortium name="WormBaseParasite"/>
        </authorList>
    </citation>
    <scope>IDENTIFICATION</scope>
</reference>
<dbReference type="GO" id="GO:0016020">
    <property type="term" value="C:membrane"/>
    <property type="evidence" value="ECO:0007669"/>
    <property type="project" value="UniProtKB-SubCell"/>
</dbReference>
<proteinExistence type="predicted"/>
<evidence type="ECO:0000256" key="2">
    <source>
        <dbReference type="ARBA" id="ARBA00022692"/>
    </source>
</evidence>